<feature type="domain" description="RING-type" evidence="16">
    <location>
        <begin position="107"/>
        <end position="149"/>
    </location>
</feature>
<keyword evidence="8 14" id="KW-0863">Zinc-finger</keyword>
<organism evidence="17 18">
    <name type="scientific">Daucus carota subsp. sativus</name>
    <name type="common">Carrot</name>
    <dbReference type="NCBI Taxonomy" id="79200"/>
    <lineage>
        <taxon>Eukaryota</taxon>
        <taxon>Viridiplantae</taxon>
        <taxon>Streptophyta</taxon>
        <taxon>Embryophyta</taxon>
        <taxon>Tracheophyta</taxon>
        <taxon>Spermatophyta</taxon>
        <taxon>Magnoliopsida</taxon>
        <taxon>eudicotyledons</taxon>
        <taxon>Gunneridae</taxon>
        <taxon>Pentapetalae</taxon>
        <taxon>asterids</taxon>
        <taxon>campanulids</taxon>
        <taxon>Apiales</taxon>
        <taxon>Apiaceae</taxon>
        <taxon>Apioideae</taxon>
        <taxon>Scandiceae</taxon>
        <taxon>Daucinae</taxon>
        <taxon>Daucus</taxon>
        <taxon>Daucus sect. Daucus</taxon>
    </lineage>
</organism>
<keyword evidence="10" id="KW-0862">Zinc</keyword>
<dbReference type="GO" id="GO:0008270">
    <property type="term" value="F:zinc ion binding"/>
    <property type="evidence" value="ECO:0007669"/>
    <property type="project" value="UniProtKB-KW"/>
</dbReference>
<evidence type="ECO:0000256" key="2">
    <source>
        <dbReference type="ARBA" id="ARBA00004167"/>
    </source>
</evidence>
<evidence type="ECO:0000256" key="1">
    <source>
        <dbReference type="ARBA" id="ARBA00000900"/>
    </source>
</evidence>
<keyword evidence="5" id="KW-0808">Transferase</keyword>
<evidence type="ECO:0000256" key="13">
    <source>
        <dbReference type="ARBA" id="ARBA00024209"/>
    </source>
</evidence>
<name>A0AAF1AV22_DAUCS</name>
<dbReference type="GO" id="GO:0016567">
    <property type="term" value="P:protein ubiquitination"/>
    <property type="evidence" value="ECO:0007669"/>
    <property type="project" value="InterPro"/>
</dbReference>
<dbReference type="InterPro" id="IPR013083">
    <property type="entry name" value="Znf_RING/FYVE/PHD"/>
</dbReference>
<evidence type="ECO:0000256" key="10">
    <source>
        <dbReference type="ARBA" id="ARBA00022833"/>
    </source>
</evidence>
<evidence type="ECO:0000259" key="16">
    <source>
        <dbReference type="PROSITE" id="PS50089"/>
    </source>
</evidence>
<evidence type="ECO:0000256" key="7">
    <source>
        <dbReference type="ARBA" id="ARBA00022723"/>
    </source>
</evidence>
<dbReference type="EMBL" id="CP093345">
    <property type="protein sequence ID" value="WOG94217.1"/>
    <property type="molecule type" value="Genomic_DNA"/>
</dbReference>
<dbReference type="SUPFAM" id="SSF57850">
    <property type="entry name" value="RING/U-box"/>
    <property type="match status" value="1"/>
</dbReference>
<comment type="subcellular location">
    <subcellularLocation>
        <location evidence="2">Membrane</location>
        <topology evidence="2">Single-pass membrane protein</topology>
    </subcellularLocation>
</comment>
<dbReference type="SMART" id="SM00184">
    <property type="entry name" value="RING"/>
    <property type="match status" value="1"/>
</dbReference>
<dbReference type="InterPro" id="IPR044600">
    <property type="entry name" value="ATL1/ATL16-like"/>
</dbReference>
<proteinExistence type="inferred from homology"/>
<dbReference type="Pfam" id="PF13639">
    <property type="entry name" value="zf-RING_2"/>
    <property type="match status" value="1"/>
</dbReference>
<evidence type="ECO:0000256" key="11">
    <source>
        <dbReference type="ARBA" id="ARBA00022989"/>
    </source>
</evidence>
<reference evidence="17" key="2">
    <citation type="submission" date="2022-03" db="EMBL/GenBank/DDBJ databases">
        <title>Draft title - Genomic analysis of global carrot germplasm unveils the trajectory of domestication and the origin of high carotenoid orange carrot.</title>
        <authorList>
            <person name="Iorizzo M."/>
            <person name="Ellison S."/>
            <person name="Senalik D."/>
            <person name="Macko-Podgorni A."/>
            <person name="Grzebelus D."/>
            <person name="Bostan H."/>
            <person name="Rolling W."/>
            <person name="Curaba J."/>
            <person name="Simon P."/>
        </authorList>
    </citation>
    <scope>NUCLEOTIDE SEQUENCE</scope>
    <source>
        <tissue evidence="17">Leaf</tissue>
    </source>
</reference>
<dbReference type="AlphaFoldDB" id="A0AAF1AV22"/>
<evidence type="ECO:0000256" key="6">
    <source>
        <dbReference type="ARBA" id="ARBA00022692"/>
    </source>
</evidence>
<dbReference type="InterPro" id="IPR001841">
    <property type="entry name" value="Znf_RING"/>
</dbReference>
<evidence type="ECO:0000256" key="4">
    <source>
        <dbReference type="ARBA" id="ARBA00012483"/>
    </source>
</evidence>
<reference evidence="17" key="1">
    <citation type="journal article" date="2016" name="Nat. Genet.">
        <title>A high-quality carrot genome assembly provides new insights into carotenoid accumulation and asterid genome evolution.</title>
        <authorList>
            <person name="Iorizzo M."/>
            <person name="Ellison S."/>
            <person name="Senalik D."/>
            <person name="Zeng P."/>
            <person name="Satapoomin P."/>
            <person name="Huang J."/>
            <person name="Bowman M."/>
            <person name="Iovene M."/>
            <person name="Sanseverino W."/>
            <person name="Cavagnaro P."/>
            <person name="Yildiz M."/>
            <person name="Macko-Podgorni A."/>
            <person name="Moranska E."/>
            <person name="Grzebelus E."/>
            <person name="Grzebelus D."/>
            <person name="Ashrafi H."/>
            <person name="Zheng Z."/>
            <person name="Cheng S."/>
            <person name="Spooner D."/>
            <person name="Van Deynze A."/>
            <person name="Simon P."/>
        </authorList>
    </citation>
    <scope>NUCLEOTIDE SEQUENCE</scope>
    <source>
        <tissue evidence="17">Leaf</tissue>
    </source>
</reference>
<evidence type="ECO:0000256" key="3">
    <source>
        <dbReference type="ARBA" id="ARBA00004906"/>
    </source>
</evidence>
<sequence>MREWDSPYTSTPPPPSLPPKTTMPMLHYGLVVIGALVFVLAVYNLIIIKWCANQRQHLHDTSLPHEVSSVSMRRSADFSGNIKKVGASFKYKKGEDSLTVEYDNQECPVCLSVFEEEEEVRQLPVCKHSFHAPCIDMWLSSHLDCPLCRTQVELIDSSQKQSTSENSREMLILTSENSREVPRDPAVLV</sequence>
<comment type="catalytic activity">
    <reaction evidence="1">
        <text>S-ubiquitinyl-[E2 ubiquitin-conjugating enzyme]-L-cysteine + [acceptor protein]-L-lysine = [E2 ubiquitin-conjugating enzyme]-L-cysteine + N(6)-ubiquitinyl-[acceptor protein]-L-lysine.</text>
        <dbReference type="EC" id="2.3.2.27"/>
    </reaction>
</comment>
<evidence type="ECO:0000256" key="5">
    <source>
        <dbReference type="ARBA" id="ARBA00022679"/>
    </source>
</evidence>
<gene>
    <name evidence="17" type="ORF">DCAR_0313510</name>
</gene>
<protein>
    <recommendedName>
        <fullName evidence="4">RING-type E3 ubiquitin transferase</fullName>
        <ecNumber evidence="4">2.3.2.27</ecNumber>
    </recommendedName>
</protein>
<dbReference type="PROSITE" id="PS50089">
    <property type="entry name" value="ZF_RING_2"/>
    <property type="match status" value="1"/>
</dbReference>
<dbReference type="GO" id="GO:0061630">
    <property type="term" value="F:ubiquitin protein ligase activity"/>
    <property type="evidence" value="ECO:0007669"/>
    <property type="project" value="UniProtKB-EC"/>
</dbReference>
<evidence type="ECO:0000256" key="12">
    <source>
        <dbReference type="ARBA" id="ARBA00023136"/>
    </source>
</evidence>
<keyword evidence="12 15" id="KW-0472">Membrane</keyword>
<keyword evidence="9" id="KW-0833">Ubl conjugation pathway</keyword>
<comment type="pathway">
    <text evidence="3">Protein modification; protein ubiquitination.</text>
</comment>
<dbReference type="EC" id="2.3.2.27" evidence="4"/>
<evidence type="ECO:0000256" key="9">
    <source>
        <dbReference type="ARBA" id="ARBA00022786"/>
    </source>
</evidence>
<evidence type="ECO:0000313" key="18">
    <source>
        <dbReference type="Proteomes" id="UP000077755"/>
    </source>
</evidence>
<keyword evidence="18" id="KW-1185">Reference proteome</keyword>
<dbReference type="PANTHER" id="PTHR46913:SF1">
    <property type="entry name" value="RING-H2 FINGER PROTEIN ATL16"/>
    <property type="match status" value="1"/>
</dbReference>
<evidence type="ECO:0000256" key="8">
    <source>
        <dbReference type="ARBA" id="ARBA00022771"/>
    </source>
</evidence>
<comment type="similarity">
    <text evidence="13">Belongs to the RING-type zinc finger family. ATL subfamily.</text>
</comment>
<dbReference type="Gene3D" id="3.30.40.10">
    <property type="entry name" value="Zinc/RING finger domain, C3HC4 (zinc finger)"/>
    <property type="match status" value="1"/>
</dbReference>
<dbReference type="PANTHER" id="PTHR46913">
    <property type="entry name" value="RING-H2 FINGER PROTEIN ATL16"/>
    <property type="match status" value="1"/>
</dbReference>
<feature type="transmembrane region" description="Helical" evidence="15">
    <location>
        <begin position="25"/>
        <end position="46"/>
    </location>
</feature>
<keyword evidence="6 15" id="KW-0812">Transmembrane</keyword>
<dbReference type="KEGG" id="dcr:108212745"/>
<accession>A0AAF1AV22</accession>
<evidence type="ECO:0000256" key="14">
    <source>
        <dbReference type="PROSITE-ProRule" id="PRU00175"/>
    </source>
</evidence>
<keyword evidence="11 15" id="KW-1133">Transmembrane helix</keyword>
<dbReference type="GO" id="GO:0016020">
    <property type="term" value="C:membrane"/>
    <property type="evidence" value="ECO:0007669"/>
    <property type="project" value="UniProtKB-SubCell"/>
</dbReference>
<evidence type="ECO:0000313" key="17">
    <source>
        <dbReference type="EMBL" id="WOG94217.1"/>
    </source>
</evidence>
<evidence type="ECO:0000256" key="15">
    <source>
        <dbReference type="SAM" id="Phobius"/>
    </source>
</evidence>
<keyword evidence="7" id="KW-0479">Metal-binding</keyword>
<dbReference type="Proteomes" id="UP000077755">
    <property type="component" value="Chromosome 3"/>
</dbReference>
<dbReference type="CDD" id="cd16461">
    <property type="entry name" value="RING-H2_EL5-like"/>
    <property type="match status" value="1"/>
</dbReference>